<sequence>MSAYPRASLRALLLAAATSALPAIVPAWAHAEETGQLVDAVVVIANPDPEDPPVVAGARRRLAETPGAVAIVAAEAYRDRYAQGLTETLRDVPGVFAQKKWGDDTRLSIRGSGIGNAYHNRGTLLAQDGVPFNEADGYGDFQLIDPLIARFTEVYKGGNALRFGGALLGGAVNFVTPSGKDATARNLVRLDGGSYGLLRGHGEVARVMGDWDVFAAATAITSNGWREQSDQTAQHVSLNLGRSFGAENEVRLILSGHNVDQEIPGSVSLDDALTHPKRALPGNIAGENQRNMRSVRGTLQSRWRLADHAVFEGGVYAGWKDLDHPIFQVLDQESRNWGAFGRVDFEGSLAGRLADLFVGASLRKGDMDALQWVNLKSSRGKKTADSAQNATALDVFAEGRVFVTDELAVVGGGSLGSAKRKFRNNFDHGADRTVTYEWFAPRIGLLWQAPDGAQAFANLTRSVEPPNFSALAQAGPFTGFAPLKPQDAWTAEIGTRGRRGPFTWDLALYRAELENELLNFIVTPDIPAATFNAGKTIHQGLEAGFGWQIGPVRLRQTYSWSDFRFDGDQAYGDNRLPVIPQHFYRAELRYDHPQGWFIAPSMEWSMSDTYVDYANTMKAPGYAIVSLNAGWRGPDGVSLFVEARNLADKRYVSNFSAVTDASAPGVSTAVFYPGDGRSVFGGVSWAF</sequence>
<reference evidence="16 17" key="1">
    <citation type="submission" date="2024-06" db="EMBL/GenBank/DDBJ databases">
        <title>Genomic Encyclopedia of Type Strains, Phase IV (KMG-IV): sequencing the most valuable type-strain genomes for metagenomic binning, comparative biology and taxonomic classification.</title>
        <authorList>
            <person name="Goeker M."/>
        </authorList>
    </citation>
    <scope>NUCLEOTIDE SEQUENCE [LARGE SCALE GENOMIC DNA]</scope>
    <source>
        <strain evidence="16 17">DSM 17809</strain>
    </source>
</reference>
<feature type="domain" description="TonB-dependent receptor-like beta-barrel" evidence="14">
    <location>
        <begin position="309"/>
        <end position="646"/>
    </location>
</feature>
<evidence type="ECO:0000313" key="16">
    <source>
        <dbReference type="EMBL" id="MET3526256.1"/>
    </source>
</evidence>
<dbReference type="InterPro" id="IPR037066">
    <property type="entry name" value="Plug_dom_sf"/>
</dbReference>
<evidence type="ECO:0000256" key="3">
    <source>
        <dbReference type="ARBA" id="ARBA00022452"/>
    </source>
</evidence>
<keyword evidence="4" id="KW-0410">Iron transport</keyword>
<evidence type="ECO:0000256" key="8">
    <source>
        <dbReference type="ARBA" id="ARBA00023077"/>
    </source>
</evidence>
<keyword evidence="16" id="KW-0675">Receptor</keyword>
<feature type="signal peptide" evidence="13">
    <location>
        <begin position="1"/>
        <end position="31"/>
    </location>
</feature>
<dbReference type="InterPro" id="IPR039426">
    <property type="entry name" value="TonB-dep_rcpt-like"/>
</dbReference>
<evidence type="ECO:0000256" key="6">
    <source>
        <dbReference type="ARBA" id="ARBA00023004"/>
    </source>
</evidence>
<keyword evidence="2 11" id="KW-0813">Transport</keyword>
<dbReference type="Proteomes" id="UP001549110">
    <property type="component" value="Unassembled WGS sequence"/>
</dbReference>
<dbReference type="RefSeq" id="WP_331928960.1">
    <property type="nucleotide sequence ID" value="NZ_JBEPLU010000001.1"/>
</dbReference>
<evidence type="ECO:0000256" key="7">
    <source>
        <dbReference type="ARBA" id="ARBA00023065"/>
    </source>
</evidence>
<dbReference type="Gene3D" id="2.170.130.10">
    <property type="entry name" value="TonB-dependent receptor, plug domain"/>
    <property type="match status" value="1"/>
</dbReference>
<evidence type="ECO:0000259" key="15">
    <source>
        <dbReference type="Pfam" id="PF07715"/>
    </source>
</evidence>
<proteinExistence type="inferred from homology"/>
<comment type="similarity">
    <text evidence="11 12">Belongs to the TonB-dependent receptor family.</text>
</comment>
<dbReference type="PANTHER" id="PTHR32552:SF81">
    <property type="entry name" value="TONB-DEPENDENT OUTER MEMBRANE RECEPTOR"/>
    <property type="match status" value="1"/>
</dbReference>
<feature type="chain" id="PRO_5045964351" evidence="13">
    <location>
        <begin position="32"/>
        <end position="687"/>
    </location>
</feature>
<keyword evidence="17" id="KW-1185">Reference proteome</keyword>
<protein>
    <submittedName>
        <fullName evidence="16">Iron complex outermembrane receptor protein</fullName>
    </submittedName>
</protein>
<dbReference type="PROSITE" id="PS52016">
    <property type="entry name" value="TONB_DEPENDENT_REC_3"/>
    <property type="match status" value="1"/>
</dbReference>
<dbReference type="SUPFAM" id="SSF56935">
    <property type="entry name" value="Porins"/>
    <property type="match status" value="1"/>
</dbReference>
<evidence type="ECO:0000256" key="1">
    <source>
        <dbReference type="ARBA" id="ARBA00004571"/>
    </source>
</evidence>
<gene>
    <name evidence="16" type="ORF">ABID41_001351</name>
</gene>
<accession>A0ABV2EIN9</accession>
<evidence type="ECO:0000256" key="10">
    <source>
        <dbReference type="ARBA" id="ARBA00023237"/>
    </source>
</evidence>
<feature type="domain" description="TonB-dependent receptor plug" evidence="15">
    <location>
        <begin position="62"/>
        <end position="171"/>
    </location>
</feature>
<dbReference type="InterPro" id="IPR012910">
    <property type="entry name" value="Plug_dom"/>
</dbReference>
<organism evidence="16 17">
    <name type="scientific">Phenylobacterium koreense</name>
    <dbReference type="NCBI Taxonomy" id="266125"/>
    <lineage>
        <taxon>Bacteria</taxon>
        <taxon>Pseudomonadati</taxon>
        <taxon>Pseudomonadota</taxon>
        <taxon>Alphaproteobacteria</taxon>
        <taxon>Caulobacterales</taxon>
        <taxon>Caulobacteraceae</taxon>
        <taxon>Phenylobacterium</taxon>
    </lineage>
</organism>
<evidence type="ECO:0000256" key="9">
    <source>
        <dbReference type="ARBA" id="ARBA00023136"/>
    </source>
</evidence>
<keyword evidence="8 12" id="KW-0798">TonB box</keyword>
<evidence type="ECO:0000313" key="17">
    <source>
        <dbReference type="Proteomes" id="UP001549110"/>
    </source>
</evidence>
<keyword evidence="7" id="KW-0406">Ion transport</keyword>
<comment type="caution">
    <text evidence="16">The sequence shown here is derived from an EMBL/GenBank/DDBJ whole genome shotgun (WGS) entry which is preliminary data.</text>
</comment>
<dbReference type="Pfam" id="PF07715">
    <property type="entry name" value="Plug"/>
    <property type="match status" value="1"/>
</dbReference>
<dbReference type="Gene3D" id="2.40.170.20">
    <property type="entry name" value="TonB-dependent receptor, beta-barrel domain"/>
    <property type="match status" value="1"/>
</dbReference>
<evidence type="ECO:0000259" key="14">
    <source>
        <dbReference type="Pfam" id="PF00593"/>
    </source>
</evidence>
<keyword evidence="6" id="KW-0408">Iron</keyword>
<keyword evidence="5 11" id="KW-0812">Transmembrane</keyword>
<evidence type="ECO:0000256" key="12">
    <source>
        <dbReference type="RuleBase" id="RU003357"/>
    </source>
</evidence>
<keyword evidence="9 11" id="KW-0472">Membrane</keyword>
<name>A0ABV2EIN9_9CAUL</name>
<dbReference type="InterPro" id="IPR036942">
    <property type="entry name" value="Beta-barrel_TonB_sf"/>
</dbReference>
<evidence type="ECO:0000256" key="2">
    <source>
        <dbReference type="ARBA" id="ARBA00022448"/>
    </source>
</evidence>
<dbReference type="PANTHER" id="PTHR32552">
    <property type="entry name" value="FERRICHROME IRON RECEPTOR-RELATED"/>
    <property type="match status" value="1"/>
</dbReference>
<evidence type="ECO:0000256" key="4">
    <source>
        <dbReference type="ARBA" id="ARBA00022496"/>
    </source>
</evidence>
<dbReference type="InterPro" id="IPR000531">
    <property type="entry name" value="Beta-barrel_TonB"/>
</dbReference>
<evidence type="ECO:0000256" key="11">
    <source>
        <dbReference type="PROSITE-ProRule" id="PRU01360"/>
    </source>
</evidence>
<keyword evidence="3 11" id="KW-1134">Transmembrane beta strand</keyword>
<evidence type="ECO:0000256" key="5">
    <source>
        <dbReference type="ARBA" id="ARBA00022692"/>
    </source>
</evidence>
<evidence type="ECO:0000256" key="13">
    <source>
        <dbReference type="SAM" id="SignalP"/>
    </source>
</evidence>
<dbReference type="EMBL" id="JBEPLU010000001">
    <property type="protein sequence ID" value="MET3526256.1"/>
    <property type="molecule type" value="Genomic_DNA"/>
</dbReference>
<keyword evidence="13" id="KW-0732">Signal</keyword>
<keyword evidence="10 11" id="KW-0998">Cell outer membrane</keyword>
<dbReference type="Pfam" id="PF00593">
    <property type="entry name" value="TonB_dep_Rec_b-barrel"/>
    <property type="match status" value="1"/>
</dbReference>
<comment type="subcellular location">
    <subcellularLocation>
        <location evidence="1 11">Cell outer membrane</location>
        <topology evidence="1 11">Multi-pass membrane protein</topology>
    </subcellularLocation>
</comment>